<dbReference type="SUPFAM" id="SSF53850">
    <property type="entry name" value="Periplasmic binding protein-like II"/>
    <property type="match status" value="1"/>
</dbReference>
<dbReference type="InterPro" id="IPR058163">
    <property type="entry name" value="LysR-type_TF_proteobact-type"/>
</dbReference>
<keyword evidence="2" id="KW-0805">Transcription regulation</keyword>
<dbReference type="RefSeq" id="WP_090198745.1">
    <property type="nucleotide sequence ID" value="NZ_FOYP01000001.1"/>
</dbReference>
<keyword evidence="3 6" id="KW-0238">DNA-binding</keyword>
<dbReference type="GO" id="GO:0043565">
    <property type="term" value="F:sequence-specific DNA binding"/>
    <property type="evidence" value="ECO:0007669"/>
    <property type="project" value="TreeGrafter"/>
</dbReference>
<protein>
    <submittedName>
        <fullName evidence="6">DNA-binding transcriptional regulator, LysR family</fullName>
    </submittedName>
</protein>
<sequence>MDRFSEMRIFMHVVEARSFRAAATVLGMPPSTVSDVVKRAEARLGTRLLDRTTRVVAPTPDGLAWYERCREIVAQIEDAEAAFRGVPAHGRVRIDAVGSLAREVLLPALPAFLDAHPELDLVISEGERLVDLIREGVDIALRTGPLDDSDLIRRPLGTLDEITVAAPAYLAGRRMPNSPDDFGGHHMVGYFSSRTRDVLPLDFAVQGKVVTRRLPCKLTVTGTETLIAAARAGLGIAQLPRYRVLADLTQGRLVEILPNCQPTPSPLAAVYLRDRHLSPRVRVVLDWLSGLSFG</sequence>
<feature type="domain" description="HTH lysR-type" evidence="5">
    <location>
        <begin position="1"/>
        <end position="59"/>
    </location>
</feature>
<dbReference type="CDD" id="cd08472">
    <property type="entry name" value="PBP2_CrgA_like_3"/>
    <property type="match status" value="1"/>
</dbReference>
<evidence type="ECO:0000256" key="3">
    <source>
        <dbReference type="ARBA" id="ARBA00023125"/>
    </source>
</evidence>
<dbReference type="GO" id="GO:0003700">
    <property type="term" value="F:DNA-binding transcription factor activity"/>
    <property type="evidence" value="ECO:0007669"/>
    <property type="project" value="InterPro"/>
</dbReference>
<reference evidence="7" key="1">
    <citation type="submission" date="2016-10" db="EMBL/GenBank/DDBJ databases">
        <authorList>
            <person name="Varghese N."/>
            <person name="Submissions S."/>
        </authorList>
    </citation>
    <scope>NUCLEOTIDE SEQUENCE [LARGE SCALE GENOMIC DNA]</scope>
    <source>
        <strain evidence="7">DSM 26879</strain>
    </source>
</reference>
<dbReference type="PANTHER" id="PTHR30537">
    <property type="entry name" value="HTH-TYPE TRANSCRIPTIONAL REGULATOR"/>
    <property type="match status" value="1"/>
</dbReference>
<evidence type="ECO:0000313" key="6">
    <source>
        <dbReference type="EMBL" id="SFR41449.1"/>
    </source>
</evidence>
<dbReference type="STRING" id="390270.SAMN04488005_1648"/>
<comment type="similarity">
    <text evidence="1">Belongs to the LysR transcriptional regulatory family.</text>
</comment>
<dbReference type="EMBL" id="FOYP01000001">
    <property type="protein sequence ID" value="SFR41449.1"/>
    <property type="molecule type" value="Genomic_DNA"/>
</dbReference>
<gene>
    <name evidence="6" type="ORF">SAMN04488005_1648</name>
</gene>
<dbReference type="InterPro" id="IPR005119">
    <property type="entry name" value="LysR_subst-bd"/>
</dbReference>
<dbReference type="Pfam" id="PF03466">
    <property type="entry name" value="LysR_substrate"/>
    <property type="match status" value="1"/>
</dbReference>
<organism evidence="6 7">
    <name type="scientific">Yoonia tamlensis</name>
    <dbReference type="NCBI Taxonomy" id="390270"/>
    <lineage>
        <taxon>Bacteria</taxon>
        <taxon>Pseudomonadati</taxon>
        <taxon>Pseudomonadota</taxon>
        <taxon>Alphaproteobacteria</taxon>
        <taxon>Rhodobacterales</taxon>
        <taxon>Paracoccaceae</taxon>
        <taxon>Yoonia</taxon>
    </lineage>
</organism>
<dbReference type="Proteomes" id="UP000199478">
    <property type="component" value="Unassembled WGS sequence"/>
</dbReference>
<dbReference type="Gene3D" id="3.40.190.290">
    <property type="match status" value="1"/>
</dbReference>
<dbReference type="PANTHER" id="PTHR30537:SF72">
    <property type="entry name" value="LYSR FAMILY TRANSCRIPTIONAL REGULATOR"/>
    <property type="match status" value="1"/>
</dbReference>
<evidence type="ECO:0000313" key="7">
    <source>
        <dbReference type="Proteomes" id="UP000199478"/>
    </source>
</evidence>
<keyword evidence="7" id="KW-1185">Reference proteome</keyword>
<dbReference type="InterPro" id="IPR036390">
    <property type="entry name" value="WH_DNA-bd_sf"/>
</dbReference>
<evidence type="ECO:0000256" key="2">
    <source>
        <dbReference type="ARBA" id="ARBA00023015"/>
    </source>
</evidence>
<dbReference type="InterPro" id="IPR036388">
    <property type="entry name" value="WH-like_DNA-bd_sf"/>
</dbReference>
<accession>A0A1I6GH31</accession>
<dbReference type="PROSITE" id="PS50931">
    <property type="entry name" value="HTH_LYSR"/>
    <property type="match status" value="1"/>
</dbReference>
<dbReference type="InterPro" id="IPR000847">
    <property type="entry name" value="LysR_HTH_N"/>
</dbReference>
<name>A0A1I6GH31_9RHOB</name>
<dbReference type="Gene3D" id="1.10.10.10">
    <property type="entry name" value="Winged helix-like DNA-binding domain superfamily/Winged helix DNA-binding domain"/>
    <property type="match status" value="1"/>
</dbReference>
<keyword evidence="4" id="KW-0804">Transcription</keyword>
<evidence type="ECO:0000256" key="1">
    <source>
        <dbReference type="ARBA" id="ARBA00009437"/>
    </source>
</evidence>
<dbReference type="Pfam" id="PF00126">
    <property type="entry name" value="HTH_1"/>
    <property type="match status" value="1"/>
</dbReference>
<proteinExistence type="inferred from homology"/>
<dbReference type="FunFam" id="1.10.10.10:FF:000001">
    <property type="entry name" value="LysR family transcriptional regulator"/>
    <property type="match status" value="1"/>
</dbReference>
<evidence type="ECO:0000259" key="5">
    <source>
        <dbReference type="PROSITE" id="PS50931"/>
    </source>
</evidence>
<dbReference type="AlphaFoldDB" id="A0A1I6GH31"/>
<dbReference type="OrthoDB" id="9813056at2"/>
<dbReference type="GO" id="GO:0006351">
    <property type="term" value="P:DNA-templated transcription"/>
    <property type="evidence" value="ECO:0007669"/>
    <property type="project" value="TreeGrafter"/>
</dbReference>
<dbReference type="SUPFAM" id="SSF46785">
    <property type="entry name" value="Winged helix' DNA-binding domain"/>
    <property type="match status" value="1"/>
</dbReference>
<evidence type="ECO:0000256" key="4">
    <source>
        <dbReference type="ARBA" id="ARBA00023163"/>
    </source>
</evidence>